<protein>
    <submittedName>
        <fullName evidence="1">Class I SAM-dependent methyltransferase</fullName>
    </submittedName>
</protein>
<accession>A0ABY6DB13</accession>
<keyword evidence="1" id="KW-0489">Methyltransferase</keyword>
<dbReference type="GO" id="GO:0008168">
    <property type="term" value="F:methyltransferase activity"/>
    <property type="evidence" value="ECO:0007669"/>
    <property type="project" value="UniProtKB-KW"/>
</dbReference>
<reference evidence="1" key="1">
    <citation type="submission" date="2022-10" db="EMBL/GenBank/DDBJ databases">
        <title>Roseovarius pelagicus sp. nov., isolated from Arctic seawater.</title>
        <authorList>
            <person name="Hong Y.W."/>
            <person name="Hwang C.Y."/>
        </authorList>
    </citation>
    <scope>NUCLEOTIDE SEQUENCE</scope>
    <source>
        <strain evidence="1">HL-MP18</strain>
    </source>
</reference>
<proteinExistence type="predicted"/>
<dbReference type="Proteomes" id="UP001064087">
    <property type="component" value="Chromosome"/>
</dbReference>
<evidence type="ECO:0000313" key="2">
    <source>
        <dbReference type="Proteomes" id="UP001064087"/>
    </source>
</evidence>
<dbReference type="PANTHER" id="PTHR43861">
    <property type="entry name" value="TRANS-ACONITATE 2-METHYLTRANSFERASE-RELATED"/>
    <property type="match status" value="1"/>
</dbReference>
<dbReference type="Gene3D" id="3.40.50.150">
    <property type="entry name" value="Vaccinia Virus protein VP39"/>
    <property type="match status" value="1"/>
</dbReference>
<dbReference type="GO" id="GO:0032259">
    <property type="term" value="P:methylation"/>
    <property type="evidence" value="ECO:0007669"/>
    <property type="project" value="UniProtKB-KW"/>
</dbReference>
<organism evidence="1 2">
    <name type="scientific">Roseovarius pelagicus</name>
    <dbReference type="NCBI Taxonomy" id="2980108"/>
    <lineage>
        <taxon>Bacteria</taxon>
        <taxon>Pseudomonadati</taxon>
        <taxon>Pseudomonadota</taxon>
        <taxon>Alphaproteobacteria</taxon>
        <taxon>Rhodobacterales</taxon>
        <taxon>Roseobacteraceae</taxon>
        <taxon>Roseovarius</taxon>
    </lineage>
</organism>
<sequence>MPTQAQFWDRIAPKYAQNPIADVTAYEATMARTSQYLGATDRVLELGCGTGSTAVRLAPQVAQIVGTDISQEMIRIARGRAETAGANNLSFNTTHEFDQGPPAAPFDAVLAFNFLHLLEDVPATLRTVHAQIKPGGMFISKSGCLGGGLPFLRWMIGGMQLIGKAPHVGFMTRQELERMIIEAGFEVLEAGDYPANSANHFVAARRL</sequence>
<dbReference type="EMBL" id="CP106738">
    <property type="protein sequence ID" value="UXX83326.1"/>
    <property type="molecule type" value="Genomic_DNA"/>
</dbReference>
<evidence type="ECO:0000313" key="1">
    <source>
        <dbReference type="EMBL" id="UXX83326.1"/>
    </source>
</evidence>
<dbReference type="InterPro" id="IPR029063">
    <property type="entry name" value="SAM-dependent_MTases_sf"/>
</dbReference>
<dbReference type="Pfam" id="PF13489">
    <property type="entry name" value="Methyltransf_23"/>
    <property type="match status" value="1"/>
</dbReference>
<name>A0ABY6DB13_9RHOB</name>
<keyword evidence="2" id="KW-1185">Reference proteome</keyword>
<dbReference type="CDD" id="cd02440">
    <property type="entry name" value="AdoMet_MTases"/>
    <property type="match status" value="1"/>
</dbReference>
<gene>
    <name evidence="1" type="ORF">N7U68_01170</name>
</gene>
<dbReference type="PANTHER" id="PTHR43861:SF1">
    <property type="entry name" value="TRANS-ACONITATE 2-METHYLTRANSFERASE"/>
    <property type="match status" value="1"/>
</dbReference>
<dbReference type="SUPFAM" id="SSF53335">
    <property type="entry name" value="S-adenosyl-L-methionine-dependent methyltransferases"/>
    <property type="match status" value="1"/>
</dbReference>
<dbReference type="RefSeq" id="WP_263047966.1">
    <property type="nucleotide sequence ID" value="NZ_CP106738.1"/>
</dbReference>
<keyword evidence="1" id="KW-0808">Transferase</keyword>